<accession>A0A1M5GU47</accession>
<gene>
    <name evidence="1" type="ORF">SAMN05444483_104311</name>
</gene>
<evidence type="ECO:0000313" key="1">
    <source>
        <dbReference type="EMBL" id="SHG07213.1"/>
    </source>
</evidence>
<name>A0A1M5GU47_SALEC</name>
<organism evidence="1 2">
    <name type="scientific">Salegentibacter echinorum</name>
    <dbReference type="NCBI Taxonomy" id="1073325"/>
    <lineage>
        <taxon>Bacteria</taxon>
        <taxon>Pseudomonadati</taxon>
        <taxon>Bacteroidota</taxon>
        <taxon>Flavobacteriia</taxon>
        <taxon>Flavobacteriales</taxon>
        <taxon>Flavobacteriaceae</taxon>
        <taxon>Salegentibacter</taxon>
    </lineage>
</organism>
<keyword evidence="2" id="KW-1185">Reference proteome</keyword>
<reference evidence="2" key="1">
    <citation type="submission" date="2016-11" db="EMBL/GenBank/DDBJ databases">
        <authorList>
            <person name="Varghese N."/>
            <person name="Submissions S."/>
        </authorList>
    </citation>
    <scope>NUCLEOTIDE SEQUENCE [LARGE SCALE GENOMIC DNA]</scope>
    <source>
        <strain evidence="2">DSM 24579</strain>
    </source>
</reference>
<protein>
    <recommendedName>
        <fullName evidence="3">Outer membrane protein beta-barrel domain-containing protein</fullName>
    </recommendedName>
</protein>
<dbReference type="EMBL" id="FQVT01000004">
    <property type="protein sequence ID" value="SHG07213.1"/>
    <property type="molecule type" value="Genomic_DNA"/>
</dbReference>
<evidence type="ECO:0000313" key="2">
    <source>
        <dbReference type="Proteomes" id="UP000183945"/>
    </source>
</evidence>
<dbReference type="RefSeq" id="WP_072879008.1">
    <property type="nucleotide sequence ID" value="NZ_FQVT01000004.1"/>
</dbReference>
<dbReference type="Proteomes" id="UP000183945">
    <property type="component" value="Unassembled WGS sequence"/>
</dbReference>
<evidence type="ECO:0008006" key="3">
    <source>
        <dbReference type="Google" id="ProtNLM"/>
    </source>
</evidence>
<sequence length="182" mass="20830">MQEYPFPNEQETDSYFSPRVGIELEYIFPSLNNKFAVISYPSFQYSKTSNETLIYKEGSTPSNPDAWAGEREDLLIDYSRIILPLGIRYYYLQGKSVNLYLQGAAALDILTNASKAYNLKNFNSDFNFEKTTADPYIDISTGVKFKKMSLDVSYSINNSMRNEDFNGNIKNSISLNFGYKIL</sequence>
<dbReference type="AlphaFoldDB" id="A0A1M5GU47"/>
<proteinExistence type="predicted"/>